<evidence type="ECO:0000256" key="1">
    <source>
        <dbReference type="SAM" id="MobiDB-lite"/>
    </source>
</evidence>
<dbReference type="InParanoid" id="A0A0D0DU84"/>
<dbReference type="AlphaFoldDB" id="A0A0D0DU84"/>
<name>A0A0D0DU84_9AGAM</name>
<dbReference type="HOGENOM" id="CLU_1865782_0_0_1"/>
<keyword evidence="3" id="KW-1185">Reference proteome</keyword>
<reference evidence="2 3" key="1">
    <citation type="submission" date="2014-04" db="EMBL/GenBank/DDBJ databases">
        <authorList>
            <consortium name="DOE Joint Genome Institute"/>
            <person name="Kuo A."/>
            <person name="Kohler A."/>
            <person name="Jargeat P."/>
            <person name="Nagy L.G."/>
            <person name="Floudas D."/>
            <person name="Copeland A."/>
            <person name="Barry K.W."/>
            <person name="Cichocki N."/>
            <person name="Veneault-Fourrey C."/>
            <person name="LaButti K."/>
            <person name="Lindquist E.A."/>
            <person name="Lipzen A."/>
            <person name="Lundell T."/>
            <person name="Morin E."/>
            <person name="Murat C."/>
            <person name="Sun H."/>
            <person name="Tunlid A."/>
            <person name="Henrissat B."/>
            <person name="Grigoriev I.V."/>
            <person name="Hibbett D.S."/>
            <person name="Martin F."/>
            <person name="Nordberg H.P."/>
            <person name="Cantor M.N."/>
            <person name="Hua S.X."/>
        </authorList>
    </citation>
    <scope>NUCLEOTIDE SEQUENCE [LARGE SCALE GENOMIC DNA]</scope>
    <source>
        <strain evidence="2 3">Ve08.2h10</strain>
    </source>
</reference>
<sequence>MISPLKPGRRTVSEHHSNNTHCSQDNSSAPPLYSSLYMPKRSALSGSHGRTPYEHCIDHSSTGSVSTITLSSRREEILNYAHCQWRRQRRLTSHQPSCSNSTTRSRDGRMLPQPLLSFVLSGLSTKTRQNPLREAGA</sequence>
<reference evidence="3" key="2">
    <citation type="submission" date="2015-01" db="EMBL/GenBank/DDBJ databases">
        <title>Evolutionary Origins and Diversification of the Mycorrhizal Mutualists.</title>
        <authorList>
            <consortium name="DOE Joint Genome Institute"/>
            <consortium name="Mycorrhizal Genomics Consortium"/>
            <person name="Kohler A."/>
            <person name="Kuo A."/>
            <person name="Nagy L.G."/>
            <person name="Floudas D."/>
            <person name="Copeland A."/>
            <person name="Barry K.W."/>
            <person name="Cichocki N."/>
            <person name="Veneault-Fourrey C."/>
            <person name="LaButti K."/>
            <person name="Lindquist E.A."/>
            <person name="Lipzen A."/>
            <person name="Lundell T."/>
            <person name="Morin E."/>
            <person name="Murat C."/>
            <person name="Riley R."/>
            <person name="Ohm R."/>
            <person name="Sun H."/>
            <person name="Tunlid A."/>
            <person name="Henrissat B."/>
            <person name="Grigoriev I.V."/>
            <person name="Hibbett D.S."/>
            <person name="Martin F."/>
        </authorList>
    </citation>
    <scope>NUCLEOTIDE SEQUENCE [LARGE SCALE GENOMIC DNA]</scope>
    <source>
        <strain evidence="3">Ve08.2h10</strain>
    </source>
</reference>
<feature type="region of interest" description="Disordered" evidence="1">
    <location>
        <begin position="88"/>
        <end position="110"/>
    </location>
</feature>
<proteinExistence type="predicted"/>
<feature type="compositionally biased region" description="Polar residues" evidence="1">
    <location>
        <begin position="93"/>
        <end position="103"/>
    </location>
</feature>
<evidence type="ECO:0000313" key="3">
    <source>
        <dbReference type="Proteomes" id="UP000054538"/>
    </source>
</evidence>
<feature type="region of interest" description="Disordered" evidence="1">
    <location>
        <begin position="1"/>
        <end position="35"/>
    </location>
</feature>
<accession>A0A0D0DU84</accession>
<dbReference type="EMBL" id="KN825279">
    <property type="protein sequence ID" value="KIK92446.1"/>
    <property type="molecule type" value="Genomic_DNA"/>
</dbReference>
<dbReference type="Proteomes" id="UP000054538">
    <property type="component" value="Unassembled WGS sequence"/>
</dbReference>
<protein>
    <submittedName>
        <fullName evidence="2">Uncharacterized protein</fullName>
    </submittedName>
</protein>
<feature type="compositionally biased region" description="Polar residues" evidence="1">
    <location>
        <begin position="19"/>
        <end position="29"/>
    </location>
</feature>
<evidence type="ECO:0000313" key="2">
    <source>
        <dbReference type="EMBL" id="KIK92446.1"/>
    </source>
</evidence>
<gene>
    <name evidence="2" type="ORF">PAXRUDRAFT_573269</name>
</gene>
<organism evidence="2 3">
    <name type="scientific">Paxillus rubicundulus Ve08.2h10</name>
    <dbReference type="NCBI Taxonomy" id="930991"/>
    <lineage>
        <taxon>Eukaryota</taxon>
        <taxon>Fungi</taxon>
        <taxon>Dikarya</taxon>
        <taxon>Basidiomycota</taxon>
        <taxon>Agaricomycotina</taxon>
        <taxon>Agaricomycetes</taxon>
        <taxon>Agaricomycetidae</taxon>
        <taxon>Boletales</taxon>
        <taxon>Paxilineae</taxon>
        <taxon>Paxillaceae</taxon>
        <taxon>Paxillus</taxon>
    </lineage>
</organism>